<dbReference type="SUPFAM" id="SSF53474">
    <property type="entry name" value="alpha/beta-Hydrolases"/>
    <property type="match status" value="1"/>
</dbReference>
<dbReference type="Proteomes" id="UP000051213">
    <property type="component" value="Unassembled WGS sequence"/>
</dbReference>
<evidence type="ECO:0000313" key="3">
    <source>
        <dbReference type="EMBL" id="KRO92811.1"/>
    </source>
</evidence>
<dbReference type="InterPro" id="IPR013736">
    <property type="entry name" value="Xaa-Pro_dipept_C"/>
</dbReference>
<evidence type="ECO:0000259" key="2">
    <source>
        <dbReference type="SMART" id="SM00939"/>
    </source>
</evidence>
<dbReference type="AlphaFoldDB" id="A0A0R2U6D4"/>
<accession>A0A0R2U6D4</accession>
<dbReference type="InterPro" id="IPR008979">
    <property type="entry name" value="Galactose-bd-like_sf"/>
</dbReference>
<dbReference type="PANTHER" id="PTHR43056:SF10">
    <property type="entry name" value="COCE_NOND FAMILY, PUTATIVE (AFU_ORTHOLOGUE AFUA_7G00600)-RELATED"/>
    <property type="match status" value="1"/>
</dbReference>
<dbReference type="InterPro" id="IPR005674">
    <property type="entry name" value="CocE/Ser_esterase"/>
</dbReference>
<proteinExistence type="predicted"/>
<dbReference type="EMBL" id="LICA01000301">
    <property type="protein sequence ID" value="KRO92811.1"/>
    <property type="molecule type" value="Genomic_DNA"/>
</dbReference>
<dbReference type="SUPFAM" id="SSF49785">
    <property type="entry name" value="Galactose-binding domain-like"/>
    <property type="match status" value="1"/>
</dbReference>
<dbReference type="PANTHER" id="PTHR43056">
    <property type="entry name" value="PEPTIDASE S9 PROLYL OLIGOPEPTIDASE"/>
    <property type="match status" value="1"/>
</dbReference>
<protein>
    <recommendedName>
        <fullName evidence="2">Xaa-Pro dipeptidyl-peptidase C-terminal domain-containing protein</fullName>
    </recommendedName>
</protein>
<dbReference type="InterPro" id="IPR050585">
    <property type="entry name" value="Xaa-Pro_dipeptidyl-ppase/CocE"/>
</dbReference>
<reference evidence="3 4" key="1">
    <citation type="submission" date="2015-10" db="EMBL/GenBank/DDBJ databases">
        <title>Metagenome-Assembled Genomes uncover a global brackish microbiome.</title>
        <authorList>
            <person name="Hugerth L.W."/>
            <person name="Larsson J."/>
            <person name="Alneberg J."/>
            <person name="Lindh M.V."/>
            <person name="Legrand C."/>
            <person name="Pinhassi J."/>
            <person name="Andersson A.F."/>
        </authorList>
    </citation>
    <scope>NUCLEOTIDE SEQUENCE [LARGE SCALE GENOMIC DNA]</scope>
    <source>
        <strain evidence="3">BACL26 MAG-121220-bin70</strain>
    </source>
</reference>
<gene>
    <name evidence="3" type="ORF">ABS24_03235</name>
</gene>
<dbReference type="InterPro" id="IPR029058">
    <property type="entry name" value="AB_hydrolase_fold"/>
</dbReference>
<name>A0A0R2U6D4_9GAMM</name>
<comment type="caution">
    <text evidence="3">The sequence shown here is derived from an EMBL/GenBank/DDBJ whole genome shotgun (WGS) entry which is preliminary data.</text>
</comment>
<dbReference type="Gene3D" id="1.10.3020.10">
    <property type="entry name" value="alpha-amino acid ester hydrolase ( Helical cap domain)"/>
    <property type="match status" value="1"/>
</dbReference>
<feature type="domain" description="Xaa-Pro dipeptidyl-peptidase C-terminal" evidence="2">
    <location>
        <begin position="213"/>
        <end position="460"/>
    </location>
</feature>
<dbReference type="InterPro" id="IPR000383">
    <property type="entry name" value="Xaa-Pro-like_dom"/>
</dbReference>
<dbReference type="Gene3D" id="2.60.120.260">
    <property type="entry name" value="Galactose-binding domain-like"/>
    <property type="match status" value="1"/>
</dbReference>
<keyword evidence="1" id="KW-0378">Hydrolase</keyword>
<dbReference type="Pfam" id="PF08530">
    <property type="entry name" value="PepX_C"/>
    <property type="match status" value="1"/>
</dbReference>
<organism evidence="3 4">
    <name type="scientific">SAR92 bacterium BACL26 MAG-121220-bin70</name>
    <dbReference type="NCBI Taxonomy" id="1655626"/>
    <lineage>
        <taxon>Bacteria</taxon>
        <taxon>Pseudomonadati</taxon>
        <taxon>Pseudomonadota</taxon>
        <taxon>Gammaproteobacteria</taxon>
        <taxon>Cellvibrionales</taxon>
        <taxon>Porticoccaceae</taxon>
        <taxon>SAR92 clade</taxon>
    </lineage>
</organism>
<sequence length="597" mass="67959">MVRVDIRGTGNSEGATIPYEYSDIELDDGEILIDWLSKQAWSNGSVGMFGISWGGFNGIQMALRQPPALKTFISLMATEELYQEDVHYMDGIIHTDSWMMSNDLYNALPGAPDFILDEEWERNRFSAEPSVYTYMRQQRDGPFWDRSSARDRYEDIQIPSFHIGGWYDGYRNSIPRMLEKVKAPVKAMIGPWDHYFPNTAWPKPQMEWRHEAVRWFDHWLKGIDTGILDEPRFAVYIRDYHPPNPSLEEVSGSWRWEDGWPIKRTQNQIWYADNEHRLARTPSSKTATHTMKYKPSAGLQGGGPTMWWGSITPDQQPMDDHSLVYDSEPLEEPLEILGRAQALINVSATAPRANWLVRLSDIAPDGQVTQVAGIGFNGTHRLSARTPIAVVPGENFPLKMDLMLTSWVFPKGHKIRLAISNSQWPMLWPTPMPMSSALAIGGIGGAQVQLPVILAAPARVPIFKAPATDPQMPGFETLDAGNLSGYAAITSIELDPKTNEAFGVARNSGGTGYPWGEERFEEAIEHRTSDKNPAYTSVEGSYTLNYQLEDRHLRFEQDVEFTSDPENFRLIFHRRVFVNDEIFRQKSWDEIIPRDFQ</sequence>
<dbReference type="Pfam" id="PF02129">
    <property type="entry name" value="Peptidase_S15"/>
    <property type="match status" value="1"/>
</dbReference>
<dbReference type="Gene3D" id="3.40.50.1820">
    <property type="entry name" value="alpha/beta hydrolase"/>
    <property type="match status" value="1"/>
</dbReference>
<dbReference type="GO" id="GO:0008239">
    <property type="term" value="F:dipeptidyl-peptidase activity"/>
    <property type="evidence" value="ECO:0007669"/>
    <property type="project" value="InterPro"/>
</dbReference>
<evidence type="ECO:0000256" key="1">
    <source>
        <dbReference type="ARBA" id="ARBA00022801"/>
    </source>
</evidence>
<dbReference type="NCBIfam" id="TIGR00976">
    <property type="entry name" value="CocE_NonD"/>
    <property type="match status" value="1"/>
</dbReference>
<evidence type="ECO:0000313" key="4">
    <source>
        <dbReference type="Proteomes" id="UP000051213"/>
    </source>
</evidence>
<dbReference type="SMART" id="SM00939">
    <property type="entry name" value="PepX_C"/>
    <property type="match status" value="1"/>
</dbReference>